<evidence type="ECO:0000259" key="5">
    <source>
        <dbReference type="PROSITE" id="PS51192"/>
    </source>
</evidence>
<protein>
    <submittedName>
        <fullName evidence="7">SNF2 family N-terminal domain-containing protein</fullName>
    </submittedName>
</protein>
<dbReference type="Pfam" id="PF00176">
    <property type="entry name" value="SNF2-rel_dom"/>
    <property type="match status" value="1"/>
</dbReference>
<sequence length="968" mass="107176">MSDDAGPKRLLGVEGDKGVHPKRARCEDPPIGHWNSIQPLSRNTYETINTQIQNDATQGGDCSNRASVQHTQNFLPPPFHLQKSSSTADLVQSFDPSPESPHIPQEDVCFGMLRDIQIRIEHIRGNSPIPPDEIGKGDVFASLELNIQMDRCDILANGIRIATMNKKTHLALKAITSVGSVTWTGQVPRSELRQKLAAAAKPSAIGPSKLTCGMSILVFGPASEAETLAKELARYRLFLQHPQPKPIHAVYKNPQFLSMVASPFENGAILPPILTESSQLSTNTSDDLDQDEMINVHTVMDNLPNPGYLEEADIDGSIRTDLKGYQRKAVDFVICRETGETGKQTKLWRPESSDPTKLVYRHIITGSRSPETLDMLGGILADGMGVGKTLIMIASIVAGLSRLTDISREESSSNREAGNVPLTTVSSTLVIVPSLKLVNGWIDEIHKHVSPGTLSYYVYHGPSRTLPPTSPLPYHIVFSTYPTVESDFRRGGGVLNLFHWNRLILDEAHQIRNMRAKQFKAITSLSASIRWCMTGTPINNSLDDLCALIRFLRVPLLEDAKVFRKHISETRKEGGLYKPNYRNLKILLGAICLRRNTSSVLTSLCSTSVEYRPCLSGPERDAYDKLAIACSESIKAAASGPATRGGNKLILISIMRLQTFCNTGLAIPVNYRTEDLEEDISFGTSVSSLEQYRDTTSSEYNSAASYSDSDDGHPSRIHRASCGRSWKCQGCAHGISDMDCVRDQSQDPSKLPNSVDEDMMQDMQTASEHSSETALNITRSNAYPSKLVHLLEDIERHYSEDKSIVFSVWRRTLDVVGNMFDENGVRFTRVDGDMDLSNRESALMEFQKNASVRVLIMTIGTGAIGLNNLCVANRVHILEPQWNPSVEDQAIGRALRLGQEKKVRVIRYITQKTVEEFIESRQISKLKLSLNGGLHSSDPKLSENERRTAYLRQIGNLIESTILARSIG</sequence>
<dbReference type="InterPro" id="IPR000330">
    <property type="entry name" value="SNF2_N"/>
</dbReference>
<dbReference type="CDD" id="cd18793">
    <property type="entry name" value="SF2_C_SNF"/>
    <property type="match status" value="1"/>
</dbReference>
<dbReference type="PROSITE" id="PS51194">
    <property type="entry name" value="HELICASE_CTER"/>
    <property type="match status" value="1"/>
</dbReference>
<dbReference type="Proteomes" id="UP000326950">
    <property type="component" value="Unassembled WGS sequence"/>
</dbReference>
<feature type="compositionally biased region" description="Basic and acidic residues" evidence="4">
    <location>
        <begin position="14"/>
        <end position="30"/>
    </location>
</feature>
<dbReference type="PANTHER" id="PTHR45626">
    <property type="entry name" value="TRANSCRIPTION TERMINATION FACTOR 2-RELATED"/>
    <property type="match status" value="1"/>
</dbReference>
<dbReference type="SUPFAM" id="SSF52540">
    <property type="entry name" value="P-loop containing nucleoside triphosphate hydrolases"/>
    <property type="match status" value="2"/>
</dbReference>
<evidence type="ECO:0000256" key="3">
    <source>
        <dbReference type="ARBA" id="ARBA00022840"/>
    </source>
</evidence>
<keyword evidence="1" id="KW-0547">Nucleotide-binding</keyword>
<dbReference type="OrthoDB" id="448448at2759"/>
<organism evidence="7 8">
    <name type="scientific">Aspergillus tamarii</name>
    <dbReference type="NCBI Taxonomy" id="41984"/>
    <lineage>
        <taxon>Eukaryota</taxon>
        <taxon>Fungi</taxon>
        <taxon>Dikarya</taxon>
        <taxon>Ascomycota</taxon>
        <taxon>Pezizomycotina</taxon>
        <taxon>Eurotiomycetes</taxon>
        <taxon>Eurotiomycetidae</taxon>
        <taxon>Eurotiales</taxon>
        <taxon>Aspergillaceae</taxon>
        <taxon>Aspergillus</taxon>
        <taxon>Aspergillus subgen. Circumdati</taxon>
    </lineage>
</organism>
<dbReference type="GO" id="GO:0006281">
    <property type="term" value="P:DNA repair"/>
    <property type="evidence" value="ECO:0007669"/>
    <property type="project" value="TreeGrafter"/>
</dbReference>
<dbReference type="SMART" id="SM00487">
    <property type="entry name" value="DEXDc"/>
    <property type="match status" value="1"/>
</dbReference>
<dbReference type="GO" id="GO:0008094">
    <property type="term" value="F:ATP-dependent activity, acting on DNA"/>
    <property type="evidence" value="ECO:0007669"/>
    <property type="project" value="TreeGrafter"/>
</dbReference>
<name>A0A5N6UZ97_ASPTM</name>
<gene>
    <name evidence="7" type="ORF">BDV40DRAFT_124642</name>
</gene>
<dbReference type="InterPro" id="IPR049730">
    <property type="entry name" value="SNF2/RAD54-like_C"/>
</dbReference>
<dbReference type="GO" id="GO:0005634">
    <property type="term" value="C:nucleus"/>
    <property type="evidence" value="ECO:0007669"/>
    <property type="project" value="TreeGrafter"/>
</dbReference>
<dbReference type="EMBL" id="ML738612">
    <property type="protein sequence ID" value="KAE8163974.1"/>
    <property type="molecule type" value="Genomic_DNA"/>
</dbReference>
<dbReference type="Gene3D" id="3.40.50.300">
    <property type="entry name" value="P-loop containing nucleotide triphosphate hydrolases"/>
    <property type="match status" value="1"/>
</dbReference>
<feature type="domain" description="Helicase ATP-binding" evidence="5">
    <location>
        <begin position="369"/>
        <end position="555"/>
    </location>
</feature>
<evidence type="ECO:0000256" key="2">
    <source>
        <dbReference type="ARBA" id="ARBA00022801"/>
    </source>
</evidence>
<evidence type="ECO:0000313" key="7">
    <source>
        <dbReference type="EMBL" id="KAE8163974.1"/>
    </source>
</evidence>
<feature type="region of interest" description="Disordered" evidence="4">
    <location>
        <begin position="1"/>
        <end position="31"/>
    </location>
</feature>
<evidence type="ECO:0000259" key="6">
    <source>
        <dbReference type="PROSITE" id="PS51194"/>
    </source>
</evidence>
<dbReference type="InterPro" id="IPR001650">
    <property type="entry name" value="Helicase_C-like"/>
</dbReference>
<dbReference type="InterPro" id="IPR038718">
    <property type="entry name" value="SNF2-like_sf"/>
</dbReference>
<reference evidence="7 8" key="1">
    <citation type="submission" date="2019-04" db="EMBL/GenBank/DDBJ databases">
        <title>Friends and foes A comparative genomics study of 23 Aspergillus species from section Flavi.</title>
        <authorList>
            <consortium name="DOE Joint Genome Institute"/>
            <person name="Kjaerbolling I."/>
            <person name="Vesth T."/>
            <person name="Frisvad J.C."/>
            <person name="Nybo J.L."/>
            <person name="Theobald S."/>
            <person name="Kildgaard S."/>
            <person name="Isbrandt T."/>
            <person name="Kuo A."/>
            <person name="Sato A."/>
            <person name="Lyhne E.K."/>
            <person name="Kogle M.E."/>
            <person name="Wiebenga A."/>
            <person name="Kun R.S."/>
            <person name="Lubbers R.J."/>
            <person name="Makela M.R."/>
            <person name="Barry K."/>
            <person name="Chovatia M."/>
            <person name="Clum A."/>
            <person name="Daum C."/>
            <person name="Haridas S."/>
            <person name="He G."/>
            <person name="LaButti K."/>
            <person name="Lipzen A."/>
            <person name="Mondo S."/>
            <person name="Riley R."/>
            <person name="Salamov A."/>
            <person name="Simmons B.A."/>
            <person name="Magnuson J.K."/>
            <person name="Henrissat B."/>
            <person name="Mortensen U.H."/>
            <person name="Larsen T.O."/>
            <person name="Devries R.P."/>
            <person name="Grigoriev I.V."/>
            <person name="Machida M."/>
            <person name="Baker S.E."/>
            <person name="Andersen M.R."/>
        </authorList>
    </citation>
    <scope>NUCLEOTIDE SEQUENCE [LARGE SCALE GENOMIC DNA]</scope>
    <source>
        <strain evidence="7 8">CBS 117626</strain>
    </source>
</reference>
<dbReference type="PROSITE" id="PS51192">
    <property type="entry name" value="HELICASE_ATP_BIND_1"/>
    <property type="match status" value="1"/>
</dbReference>
<keyword evidence="3" id="KW-0067">ATP-binding</keyword>
<keyword evidence="2" id="KW-0378">Hydrolase</keyword>
<dbReference type="Pfam" id="PF00271">
    <property type="entry name" value="Helicase_C"/>
    <property type="match status" value="1"/>
</dbReference>
<dbReference type="InterPro" id="IPR014001">
    <property type="entry name" value="Helicase_ATP-bd"/>
</dbReference>
<evidence type="ECO:0000256" key="4">
    <source>
        <dbReference type="SAM" id="MobiDB-lite"/>
    </source>
</evidence>
<dbReference type="SMART" id="SM00490">
    <property type="entry name" value="HELICc"/>
    <property type="match status" value="1"/>
</dbReference>
<dbReference type="AlphaFoldDB" id="A0A5N6UZ97"/>
<keyword evidence="8" id="KW-1185">Reference proteome</keyword>
<dbReference type="InterPro" id="IPR027417">
    <property type="entry name" value="P-loop_NTPase"/>
</dbReference>
<dbReference type="GO" id="GO:0005524">
    <property type="term" value="F:ATP binding"/>
    <property type="evidence" value="ECO:0007669"/>
    <property type="project" value="UniProtKB-KW"/>
</dbReference>
<proteinExistence type="predicted"/>
<dbReference type="GO" id="GO:0016787">
    <property type="term" value="F:hydrolase activity"/>
    <property type="evidence" value="ECO:0007669"/>
    <property type="project" value="UniProtKB-KW"/>
</dbReference>
<dbReference type="PANTHER" id="PTHR45626:SF52">
    <property type="entry name" value="SINGLE-STRANDED DNA-DEPENDENT ATPASE (EUROFUNG)"/>
    <property type="match status" value="1"/>
</dbReference>
<feature type="domain" description="Helicase C-terminal" evidence="6">
    <location>
        <begin position="786"/>
        <end position="945"/>
    </location>
</feature>
<evidence type="ECO:0000256" key="1">
    <source>
        <dbReference type="ARBA" id="ARBA00022741"/>
    </source>
</evidence>
<dbReference type="CDD" id="cd18008">
    <property type="entry name" value="DEXDc_SHPRH-like"/>
    <property type="match status" value="1"/>
</dbReference>
<dbReference type="InterPro" id="IPR050628">
    <property type="entry name" value="SNF2_RAD54_helicase_TF"/>
</dbReference>
<evidence type="ECO:0000313" key="8">
    <source>
        <dbReference type="Proteomes" id="UP000326950"/>
    </source>
</evidence>
<dbReference type="Gene3D" id="3.40.50.10810">
    <property type="entry name" value="Tandem AAA-ATPase domain"/>
    <property type="match status" value="1"/>
</dbReference>
<accession>A0A5N6UZ97</accession>